<dbReference type="InterPro" id="IPR027417">
    <property type="entry name" value="P-loop_NTPase"/>
</dbReference>
<dbReference type="InterPro" id="IPR050921">
    <property type="entry name" value="T4SS_GSP_E_ATPase"/>
</dbReference>
<dbReference type="SUPFAM" id="SSF52540">
    <property type="entry name" value="P-loop containing nucleoside triphosphate hydrolases"/>
    <property type="match status" value="1"/>
</dbReference>
<dbReference type="GO" id="GO:0016887">
    <property type="term" value="F:ATP hydrolysis activity"/>
    <property type="evidence" value="ECO:0007669"/>
    <property type="project" value="InterPro"/>
</dbReference>
<dbReference type="Pfam" id="PF00437">
    <property type="entry name" value="T2SSE"/>
    <property type="match status" value="1"/>
</dbReference>
<name>A0A9X1XF82_9BACL</name>
<dbReference type="PANTHER" id="PTHR30486">
    <property type="entry name" value="TWITCHING MOTILITY PROTEIN PILT"/>
    <property type="match status" value="1"/>
</dbReference>
<comment type="caution">
    <text evidence="3">The sequence shown here is derived from an EMBL/GenBank/DDBJ whole genome shotgun (WGS) entry which is preliminary data.</text>
</comment>
<dbReference type="Proteomes" id="UP001139011">
    <property type="component" value="Unassembled WGS sequence"/>
</dbReference>
<dbReference type="RefSeq" id="WP_248254957.1">
    <property type="nucleotide sequence ID" value="NZ_JAIWJX010000004.1"/>
</dbReference>
<organism evidence="3 4">
    <name type="scientific">Fictibacillus marinisediminis</name>
    <dbReference type="NCBI Taxonomy" id="2878389"/>
    <lineage>
        <taxon>Bacteria</taxon>
        <taxon>Bacillati</taxon>
        <taxon>Bacillota</taxon>
        <taxon>Bacilli</taxon>
        <taxon>Bacillales</taxon>
        <taxon>Fictibacillaceae</taxon>
        <taxon>Fictibacillus</taxon>
    </lineage>
</organism>
<reference evidence="3" key="1">
    <citation type="submission" date="2021-09" db="EMBL/GenBank/DDBJ databases">
        <title>Genome analysis of Fictibacillus sp. KIGAM418 isolated from marine sediment.</title>
        <authorList>
            <person name="Seo M.-J."/>
            <person name="Cho E.-S."/>
            <person name="Hwang C.Y."/>
        </authorList>
    </citation>
    <scope>NUCLEOTIDE SEQUENCE</scope>
    <source>
        <strain evidence="3">KIGAM418</strain>
    </source>
</reference>
<gene>
    <name evidence="3" type="primary">tadA</name>
    <name evidence="3" type="ORF">LCY76_23805</name>
</gene>
<feature type="domain" description="Bacterial type II secretion system protein E" evidence="2">
    <location>
        <begin position="203"/>
        <end position="353"/>
    </location>
</feature>
<evidence type="ECO:0000259" key="2">
    <source>
        <dbReference type="Pfam" id="PF00437"/>
    </source>
</evidence>
<dbReference type="PANTHER" id="PTHR30486:SF6">
    <property type="entry name" value="TYPE IV PILUS RETRACTATION ATPASE PILT"/>
    <property type="match status" value="1"/>
</dbReference>
<keyword evidence="4" id="KW-1185">Reference proteome</keyword>
<comment type="similarity">
    <text evidence="1">Belongs to the GSP E family.</text>
</comment>
<accession>A0A9X1XF82</accession>
<evidence type="ECO:0000313" key="4">
    <source>
        <dbReference type="Proteomes" id="UP001139011"/>
    </source>
</evidence>
<evidence type="ECO:0000256" key="1">
    <source>
        <dbReference type="ARBA" id="ARBA00006611"/>
    </source>
</evidence>
<protein>
    <submittedName>
        <fullName evidence="3">Flp pilus assembly complex ATPase component TadA</fullName>
    </submittedName>
</protein>
<evidence type="ECO:0000313" key="3">
    <source>
        <dbReference type="EMBL" id="MCK6259596.1"/>
    </source>
</evidence>
<dbReference type="EMBL" id="JAIWJX010000004">
    <property type="protein sequence ID" value="MCK6259596.1"/>
    <property type="molecule type" value="Genomic_DNA"/>
</dbReference>
<dbReference type="AlphaFoldDB" id="A0A9X1XF82"/>
<dbReference type="Gene3D" id="3.30.450.380">
    <property type="match status" value="1"/>
</dbReference>
<sequence>METLKEKQILPEKPFDPSEWLSSHGVKSDTSTINLSSKRNFKELCSVVKADLDKKVEGFNGKEQEDWLQKQHKAIIGDLSSVQYFVNQIEQTLRDRNVSSTDYPDYYNSLSEAIFHEVWGRGILQKWYHYPESEAACIIGTELWLDIDGQFIRQQERFESIDKVKEIRRAFTMRDENAVLNSQNPELEIEHEDGSRITIIIKPRGKQEYIMFRRFTVKNFSLEQQAEFQTIAKEDVPIFRALSRTMPNIVVAGRVRSAKSTFLKTLIQERKTELVIASLEKHFELSLKKHMPERMIFEIQVSEGDLHKATPRLLRMEHDFLVIGECRSLEWEAALLACERGERGMLTTYHITDRHAIVNQISRHLLDEFPQRRPNMEIERVARNIDLIIHMSTDRDRRKKRVVGVTEVGWDDELKKTITQDLILWDKRTQKYYYSSNISERLFHLMEEEDQYEALRLISLLKDREKNSPLSAIEKG</sequence>
<dbReference type="Gene3D" id="3.40.50.300">
    <property type="entry name" value="P-loop containing nucleotide triphosphate hydrolases"/>
    <property type="match status" value="1"/>
</dbReference>
<proteinExistence type="inferred from homology"/>
<dbReference type="InterPro" id="IPR001482">
    <property type="entry name" value="T2SS/T4SS_dom"/>
</dbReference>